<reference evidence="1 2" key="1">
    <citation type="submission" date="2016-10" db="EMBL/GenBank/DDBJ databases">
        <authorList>
            <person name="de Groot N.N."/>
        </authorList>
    </citation>
    <scope>NUCLEOTIDE SEQUENCE [LARGE SCALE GENOMIC DNA]</scope>
    <source>
        <strain evidence="1 2">DSM 23031</strain>
    </source>
</reference>
<dbReference type="Proteomes" id="UP000198561">
    <property type="component" value="Unassembled WGS sequence"/>
</dbReference>
<name>A0A1H6I6Q8_CHRCI</name>
<dbReference type="STRING" id="680127.SAMN05421593_3969"/>
<protein>
    <submittedName>
        <fullName evidence="1">Uncharacterized protein</fullName>
    </submittedName>
</protein>
<accession>A0A1H6I6Q8</accession>
<dbReference type="Gene3D" id="1.25.40.10">
    <property type="entry name" value="Tetratricopeptide repeat domain"/>
    <property type="match status" value="1"/>
</dbReference>
<organism evidence="1 2">
    <name type="scientific">Chryseobacterium culicis</name>
    <dbReference type="NCBI Taxonomy" id="680127"/>
    <lineage>
        <taxon>Bacteria</taxon>
        <taxon>Pseudomonadati</taxon>
        <taxon>Bacteroidota</taxon>
        <taxon>Flavobacteriia</taxon>
        <taxon>Flavobacteriales</taxon>
        <taxon>Weeksellaceae</taxon>
        <taxon>Chryseobacterium group</taxon>
        <taxon>Chryseobacterium</taxon>
    </lineage>
</organism>
<dbReference type="AlphaFoldDB" id="A0A1H6I6Q8"/>
<dbReference type="SUPFAM" id="SSF48452">
    <property type="entry name" value="TPR-like"/>
    <property type="match status" value="1"/>
</dbReference>
<gene>
    <name evidence="1" type="ORF">SAMN05421593_3969</name>
</gene>
<dbReference type="InterPro" id="IPR011990">
    <property type="entry name" value="TPR-like_helical_dom_sf"/>
</dbReference>
<proteinExistence type="predicted"/>
<sequence length="175" mass="20390">MNSKTTEMTLTKSKYYFEALDYFPFNLSECLDALNYALSYEPEDADSLCLMGRVYSEELKDYETAKKYFDEAMQSNIGNVNTPKYYIECLLNNEDYQEAEKLIEFAIKLKGIDKSEIMNCMSLLQERNFEYKKALATLKEAKKFAYSRAALEALEEREKLVKGKVTRTRTVKKAE</sequence>
<evidence type="ECO:0000313" key="2">
    <source>
        <dbReference type="Proteomes" id="UP000198561"/>
    </source>
</evidence>
<evidence type="ECO:0000313" key="1">
    <source>
        <dbReference type="EMBL" id="SEH42513.1"/>
    </source>
</evidence>
<dbReference type="EMBL" id="FNWQ01000006">
    <property type="protein sequence ID" value="SEH42513.1"/>
    <property type="molecule type" value="Genomic_DNA"/>
</dbReference>